<dbReference type="Gene3D" id="1.20.1280.50">
    <property type="match status" value="2"/>
</dbReference>
<dbReference type="STRING" id="40148.A0A0E0B7R3"/>
<feature type="domain" description="F-box" evidence="2">
    <location>
        <begin position="25"/>
        <end position="66"/>
    </location>
</feature>
<dbReference type="PANTHER" id="PTHR32133:SF380">
    <property type="entry name" value="OS10G0137700 PROTEIN"/>
    <property type="match status" value="1"/>
</dbReference>
<evidence type="ECO:0000259" key="2">
    <source>
        <dbReference type="SMART" id="SM00256"/>
    </source>
</evidence>
<dbReference type="Pfam" id="PF00646">
    <property type="entry name" value="F-box"/>
    <property type="match status" value="2"/>
</dbReference>
<evidence type="ECO:0000313" key="4">
    <source>
        <dbReference type="Proteomes" id="UP000026961"/>
    </source>
</evidence>
<name>A0A0E0B7R3_9ORYZ</name>
<dbReference type="Gramene" id="OGLUM10G02060.1">
    <property type="protein sequence ID" value="OGLUM10G02060.1"/>
    <property type="gene ID" value="OGLUM10G02060"/>
</dbReference>
<dbReference type="EnsemblPlants" id="OGLUM10G02060.1">
    <property type="protein sequence ID" value="OGLUM10G02060.1"/>
    <property type="gene ID" value="OGLUM10G02060"/>
</dbReference>
<feature type="region of interest" description="Disordered" evidence="1">
    <location>
        <begin position="1"/>
        <end position="22"/>
    </location>
</feature>
<dbReference type="AlphaFoldDB" id="A0A0E0B7R3"/>
<dbReference type="InterPro" id="IPR001810">
    <property type="entry name" value="F-box_dom"/>
</dbReference>
<dbReference type="SMART" id="SM00256">
    <property type="entry name" value="FBOX"/>
    <property type="match status" value="2"/>
</dbReference>
<dbReference type="eggNOG" id="ENOG502R3Y0">
    <property type="taxonomic scope" value="Eukaryota"/>
</dbReference>
<dbReference type="PANTHER" id="PTHR32133">
    <property type="entry name" value="OS07G0120400 PROTEIN"/>
    <property type="match status" value="1"/>
</dbReference>
<accession>A0A0E0B7R3</accession>
<dbReference type="InterPro" id="IPR056594">
    <property type="entry name" value="AT5G49610-like_b-prop"/>
</dbReference>
<feature type="domain" description="F-box" evidence="2">
    <location>
        <begin position="393"/>
        <end position="433"/>
    </location>
</feature>
<dbReference type="Proteomes" id="UP000026961">
    <property type="component" value="Chromosome 10"/>
</dbReference>
<dbReference type="InterPro" id="IPR036047">
    <property type="entry name" value="F-box-like_dom_sf"/>
</dbReference>
<dbReference type="SUPFAM" id="SSF81383">
    <property type="entry name" value="F-box domain"/>
    <property type="match status" value="2"/>
</dbReference>
<keyword evidence="4" id="KW-1185">Reference proteome</keyword>
<dbReference type="Pfam" id="PF23635">
    <property type="entry name" value="Beta-prop_AT5G49610-like"/>
    <property type="match status" value="1"/>
</dbReference>
<evidence type="ECO:0000313" key="3">
    <source>
        <dbReference type="EnsemblPlants" id="OGLUM10G02060.1"/>
    </source>
</evidence>
<sequence>MSEAEMTRRRRRPTSPAPAQPLEDDDLLSEILLRLPPLPSSSLPRASVVCSRWRLIVSDPGFLRRFQSRHRKHPLLGFFKAGFRRVDPTFIPTLDPPDRIPAARFSWRLPGGDDDRYSMFGCRHGLVLLFNWVLHRLMVWDPVTGDRRAVDIPGSFLDGHGRSLVVVFRGAVRCVVDGGCHFEVAILGNHPLQTRLFTCVYSSKTGDWGNVISTEFYSAGYICHHSSALVGNSVYWLFQGDGISILQFDFDTQGLARIDVPPDVHAHVVTYYQIRIMPAQDGGLLLLVLPEFSLNVIRPIVMGVAGWMLEKTIELDRLLSVEPGRRGAAPTILGFVEEHNEVLLCTDIGAFMVNLHSMQFKKLSQTMEPGFYHPFTSFYTKPAPAPPQPLDNDDLLSEILLRLPPQPSSLPRASLVCTRWRRLLSSAAFLRRFRTRHRRPPLLGLFKEDSVYPIFIPTLDSPDRIPPARFSWRVPGGSGEDYHQLFGCRHGRVLHYSRRRRLLMVWDPLTGDRRAVDIPALFHRWDMVVYHGSVRCVDGDGCYSNPFEVAVVGTDTSGTVAFICVYSSKTGNCGDVISSPISPGDYMSFSSILDGDFLYWLLGNHGCPILQFNLVKQTATLVNAPPDLRTNSYGGFHIAPAEDGGGLVILAVTHFSLNVWKGKTNRDGIAGWVLEKTIELHRLLSFGTGPETWAPVILCFAEEHDAVFLSTHVGFFMVNMQSMQFKNIPQILKGSLYYPFSSFYTKEAAELLPPCDMSKKPKVPFAGALPDIEEYGSNIGEKLVATNSGPRHKKKINPKQTFYVGSLQVEIDPN</sequence>
<proteinExistence type="predicted"/>
<protein>
    <recommendedName>
        <fullName evidence="2">F-box domain-containing protein</fullName>
    </recommendedName>
</protein>
<organism evidence="3">
    <name type="scientific">Oryza glumipatula</name>
    <dbReference type="NCBI Taxonomy" id="40148"/>
    <lineage>
        <taxon>Eukaryota</taxon>
        <taxon>Viridiplantae</taxon>
        <taxon>Streptophyta</taxon>
        <taxon>Embryophyta</taxon>
        <taxon>Tracheophyta</taxon>
        <taxon>Spermatophyta</taxon>
        <taxon>Magnoliopsida</taxon>
        <taxon>Liliopsida</taxon>
        <taxon>Poales</taxon>
        <taxon>Poaceae</taxon>
        <taxon>BOP clade</taxon>
        <taxon>Oryzoideae</taxon>
        <taxon>Oryzeae</taxon>
        <taxon>Oryzinae</taxon>
        <taxon>Oryza</taxon>
    </lineage>
</organism>
<evidence type="ECO:0000256" key="1">
    <source>
        <dbReference type="SAM" id="MobiDB-lite"/>
    </source>
</evidence>
<reference evidence="3" key="2">
    <citation type="submission" date="2018-05" db="EMBL/GenBank/DDBJ databases">
        <title>OgluRS3 (Oryza glumaepatula Reference Sequence Version 3).</title>
        <authorList>
            <person name="Zhang J."/>
            <person name="Kudrna D."/>
            <person name="Lee S."/>
            <person name="Talag J."/>
            <person name="Welchert J."/>
            <person name="Wing R.A."/>
        </authorList>
    </citation>
    <scope>NUCLEOTIDE SEQUENCE [LARGE SCALE GENOMIC DNA]</scope>
</reference>
<reference evidence="3" key="1">
    <citation type="submission" date="2015-04" db="UniProtKB">
        <authorList>
            <consortium name="EnsemblPlants"/>
        </authorList>
    </citation>
    <scope>IDENTIFICATION</scope>
</reference>